<protein>
    <submittedName>
        <fullName evidence="6">Transcriptional regulator</fullName>
    </submittedName>
</protein>
<evidence type="ECO:0000313" key="6">
    <source>
        <dbReference type="EMBL" id="ANH81304.1"/>
    </source>
</evidence>
<dbReference type="InterPro" id="IPR050397">
    <property type="entry name" value="Env_Response_Regulators"/>
</dbReference>
<dbReference type="SUPFAM" id="SSF46785">
    <property type="entry name" value="Winged helix' DNA-binding domain"/>
    <property type="match status" value="1"/>
</dbReference>
<dbReference type="SMART" id="SM00100">
    <property type="entry name" value="cNMP"/>
    <property type="match status" value="1"/>
</dbReference>
<feature type="domain" description="HTH crp-type" evidence="5">
    <location>
        <begin position="149"/>
        <end position="220"/>
    </location>
</feature>
<name>A0A1A9I407_9BACT</name>
<dbReference type="STRING" id="1176587.A8C56_10200"/>
<dbReference type="RefSeq" id="WP_067755356.1">
    <property type="nucleotide sequence ID" value="NZ_CP015772.1"/>
</dbReference>
<dbReference type="OrthoDB" id="9127033at2"/>
<dbReference type="Proteomes" id="UP000077667">
    <property type="component" value="Chromosome"/>
</dbReference>
<dbReference type="PROSITE" id="PS50042">
    <property type="entry name" value="CNMP_BINDING_3"/>
    <property type="match status" value="1"/>
</dbReference>
<dbReference type="GO" id="GO:0003700">
    <property type="term" value="F:DNA-binding transcription factor activity"/>
    <property type="evidence" value="ECO:0007669"/>
    <property type="project" value="TreeGrafter"/>
</dbReference>
<evidence type="ECO:0000256" key="3">
    <source>
        <dbReference type="ARBA" id="ARBA00023163"/>
    </source>
</evidence>
<dbReference type="PANTHER" id="PTHR24567:SF74">
    <property type="entry name" value="HTH-TYPE TRANSCRIPTIONAL REGULATOR ARCR"/>
    <property type="match status" value="1"/>
</dbReference>
<dbReference type="SMART" id="SM00419">
    <property type="entry name" value="HTH_CRP"/>
    <property type="match status" value="1"/>
</dbReference>
<dbReference type="CDD" id="cd00092">
    <property type="entry name" value="HTH_CRP"/>
    <property type="match status" value="1"/>
</dbReference>
<evidence type="ECO:0000259" key="5">
    <source>
        <dbReference type="PROSITE" id="PS51063"/>
    </source>
</evidence>
<evidence type="ECO:0000259" key="4">
    <source>
        <dbReference type="PROSITE" id="PS50042"/>
    </source>
</evidence>
<dbReference type="SUPFAM" id="SSF51206">
    <property type="entry name" value="cAMP-binding domain-like"/>
    <property type="match status" value="1"/>
</dbReference>
<dbReference type="EMBL" id="CP015772">
    <property type="protein sequence ID" value="ANH81304.1"/>
    <property type="molecule type" value="Genomic_DNA"/>
</dbReference>
<dbReference type="Gene3D" id="1.10.10.10">
    <property type="entry name" value="Winged helix-like DNA-binding domain superfamily/Winged helix DNA-binding domain"/>
    <property type="match status" value="1"/>
</dbReference>
<dbReference type="InterPro" id="IPR012318">
    <property type="entry name" value="HTH_CRP"/>
</dbReference>
<dbReference type="GO" id="GO:0003677">
    <property type="term" value="F:DNA binding"/>
    <property type="evidence" value="ECO:0007669"/>
    <property type="project" value="UniProtKB-KW"/>
</dbReference>
<keyword evidence="2" id="KW-0238">DNA-binding</keyword>
<keyword evidence="1" id="KW-0805">Transcription regulation</keyword>
<dbReference type="KEGG" id="nia:A8C56_10200"/>
<dbReference type="Pfam" id="PF13545">
    <property type="entry name" value="HTH_Crp_2"/>
    <property type="match status" value="1"/>
</dbReference>
<dbReference type="PANTHER" id="PTHR24567">
    <property type="entry name" value="CRP FAMILY TRANSCRIPTIONAL REGULATORY PROTEIN"/>
    <property type="match status" value="1"/>
</dbReference>
<proteinExistence type="predicted"/>
<evidence type="ECO:0000256" key="1">
    <source>
        <dbReference type="ARBA" id="ARBA00023015"/>
    </source>
</evidence>
<dbReference type="AlphaFoldDB" id="A0A1A9I407"/>
<organism evidence="6 7">
    <name type="scientific">Niabella ginsenosidivorans</name>
    <dbReference type="NCBI Taxonomy" id="1176587"/>
    <lineage>
        <taxon>Bacteria</taxon>
        <taxon>Pseudomonadati</taxon>
        <taxon>Bacteroidota</taxon>
        <taxon>Chitinophagia</taxon>
        <taxon>Chitinophagales</taxon>
        <taxon>Chitinophagaceae</taxon>
        <taxon>Niabella</taxon>
    </lineage>
</organism>
<keyword evidence="7" id="KW-1185">Reference proteome</keyword>
<dbReference type="InterPro" id="IPR014710">
    <property type="entry name" value="RmlC-like_jellyroll"/>
</dbReference>
<dbReference type="GO" id="GO:0005829">
    <property type="term" value="C:cytosol"/>
    <property type="evidence" value="ECO:0007669"/>
    <property type="project" value="TreeGrafter"/>
</dbReference>
<dbReference type="InterPro" id="IPR036388">
    <property type="entry name" value="WH-like_DNA-bd_sf"/>
</dbReference>
<dbReference type="Gene3D" id="2.60.120.10">
    <property type="entry name" value="Jelly Rolls"/>
    <property type="match status" value="1"/>
</dbReference>
<dbReference type="InterPro" id="IPR018490">
    <property type="entry name" value="cNMP-bd_dom_sf"/>
</dbReference>
<dbReference type="InterPro" id="IPR000595">
    <property type="entry name" value="cNMP-bd_dom"/>
</dbReference>
<dbReference type="PRINTS" id="PR00034">
    <property type="entry name" value="HTHCRP"/>
</dbReference>
<dbReference type="PROSITE" id="PS51063">
    <property type="entry name" value="HTH_CRP_2"/>
    <property type="match status" value="1"/>
</dbReference>
<feature type="domain" description="Cyclic nucleotide-binding" evidence="4">
    <location>
        <begin position="14"/>
        <end position="118"/>
    </location>
</feature>
<accession>A0A1A9I407</accession>
<keyword evidence="3" id="KW-0804">Transcription</keyword>
<dbReference type="CDD" id="cd00038">
    <property type="entry name" value="CAP_ED"/>
    <property type="match status" value="1"/>
</dbReference>
<sequence>MKKDVSPPSLKNSILYKYILPEWEPVIEAGKERRFFKKGAVIFREGDAVKGIFFLETGKVKIHQHWGREKELIIGFAKPGDMIGYRGLGKDKLQHSSATALEPTEVAFITTRLLETTITLNPRLSYALINFYANELQLTETRMRNMALMEVKGRIAENLLLLSHQFGINTKGFINITLTKQDLAAYTGTTYETLSRTLQELKAGKLIKTEGKYIGILKEKELFYIAHPYHK</sequence>
<gene>
    <name evidence="6" type="ORF">A8C56_10200</name>
</gene>
<reference evidence="6 7" key="1">
    <citation type="submission" date="2016-05" db="EMBL/GenBank/DDBJ databases">
        <title>Niabella ginsenosidivorans BS26 whole genome sequencing.</title>
        <authorList>
            <person name="Im W.T."/>
            <person name="Siddiqi M.Z."/>
        </authorList>
    </citation>
    <scope>NUCLEOTIDE SEQUENCE [LARGE SCALE GENOMIC DNA]</scope>
    <source>
        <strain evidence="6 7">BS26</strain>
    </source>
</reference>
<dbReference type="Pfam" id="PF00027">
    <property type="entry name" value="cNMP_binding"/>
    <property type="match status" value="1"/>
</dbReference>
<evidence type="ECO:0000313" key="7">
    <source>
        <dbReference type="Proteomes" id="UP000077667"/>
    </source>
</evidence>
<evidence type="ECO:0000256" key="2">
    <source>
        <dbReference type="ARBA" id="ARBA00023125"/>
    </source>
</evidence>
<dbReference type="InterPro" id="IPR036390">
    <property type="entry name" value="WH_DNA-bd_sf"/>
</dbReference>